<name>A0A4Y9YVL8_9AGAM</name>
<dbReference type="PROSITE" id="PS50108">
    <property type="entry name" value="CRIB"/>
    <property type="match status" value="1"/>
</dbReference>
<feature type="compositionally biased region" description="Basic residues" evidence="1">
    <location>
        <begin position="151"/>
        <end position="166"/>
    </location>
</feature>
<dbReference type="Pfam" id="PF00568">
    <property type="entry name" value="WH1"/>
    <property type="match status" value="1"/>
</dbReference>
<feature type="region of interest" description="Disordered" evidence="1">
    <location>
        <begin position="148"/>
        <end position="170"/>
    </location>
</feature>
<accession>A0A4Y9YVL8</accession>
<feature type="domain" description="CRIB" evidence="2">
    <location>
        <begin position="174"/>
        <end position="189"/>
    </location>
</feature>
<dbReference type="Gene3D" id="3.90.810.10">
    <property type="entry name" value="CRIB domain"/>
    <property type="match status" value="1"/>
</dbReference>
<dbReference type="Proteomes" id="UP000298327">
    <property type="component" value="Unassembled WGS sequence"/>
</dbReference>
<dbReference type="Gene3D" id="2.30.29.30">
    <property type="entry name" value="Pleckstrin-homology domain (PH domain)/Phosphotyrosine-binding domain (PTB)"/>
    <property type="match status" value="1"/>
</dbReference>
<dbReference type="InterPro" id="IPR000697">
    <property type="entry name" value="WH1/EVH1_dom"/>
</dbReference>
<evidence type="ECO:0000259" key="2">
    <source>
        <dbReference type="PROSITE" id="PS50108"/>
    </source>
</evidence>
<gene>
    <name evidence="4" type="ORF">EVG20_g5322</name>
</gene>
<proteinExistence type="predicted"/>
<evidence type="ECO:0008006" key="6">
    <source>
        <dbReference type="Google" id="ProtNLM"/>
    </source>
</evidence>
<feature type="compositionally biased region" description="Basic residues" evidence="1">
    <location>
        <begin position="261"/>
        <end position="272"/>
    </location>
</feature>
<feature type="region of interest" description="Disordered" evidence="1">
    <location>
        <begin position="241"/>
        <end position="280"/>
    </location>
</feature>
<evidence type="ECO:0000313" key="5">
    <source>
        <dbReference type="Proteomes" id="UP000298327"/>
    </source>
</evidence>
<evidence type="ECO:0000259" key="3">
    <source>
        <dbReference type="PROSITE" id="PS50229"/>
    </source>
</evidence>
<dbReference type="InterPro" id="IPR011993">
    <property type="entry name" value="PH-like_dom_sf"/>
</dbReference>
<dbReference type="CDD" id="cd01205">
    <property type="entry name" value="EVH1_WASP-like"/>
    <property type="match status" value="1"/>
</dbReference>
<organism evidence="4 5">
    <name type="scientific">Dentipellis fragilis</name>
    <dbReference type="NCBI Taxonomy" id="205917"/>
    <lineage>
        <taxon>Eukaryota</taxon>
        <taxon>Fungi</taxon>
        <taxon>Dikarya</taxon>
        <taxon>Basidiomycota</taxon>
        <taxon>Agaricomycotina</taxon>
        <taxon>Agaricomycetes</taxon>
        <taxon>Russulales</taxon>
        <taxon>Hericiaceae</taxon>
        <taxon>Dentipellis</taxon>
    </lineage>
</organism>
<dbReference type="OrthoDB" id="8963340at2759"/>
<dbReference type="InterPro" id="IPR036936">
    <property type="entry name" value="CRIB_dom_sf"/>
</dbReference>
<keyword evidence="5" id="KW-1185">Reference proteome</keyword>
<dbReference type="STRING" id="205917.A0A4Y9YVL8"/>
<dbReference type="SUPFAM" id="SSF50729">
    <property type="entry name" value="PH domain-like"/>
    <property type="match status" value="1"/>
</dbReference>
<feature type="domain" description="WH1" evidence="3">
    <location>
        <begin position="22"/>
        <end position="145"/>
    </location>
</feature>
<evidence type="ECO:0000256" key="1">
    <source>
        <dbReference type="SAM" id="MobiDB-lite"/>
    </source>
</evidence>
<comment type="caution">
    <text evidence="4">The sequence shown here is derived from an EMBL/GenBank/DDBJ whole genome shotgun (WGS) entry which is preliminary data.</text>
</comment>
<reference evidence="4 5" key="1">
    <citation type="submission" date="2019-02" db="EMBL/GenBank/DDBJ databases">
        <title>Genome sequencing of the rare red list fungi Dentipellis fragilis.</title>
        <authorList>
            <person name="Buettner E."/>
            <person name="Kellner H."/>
        </authorList>
    </citation>
    <scope>NUCLEOTIDE SEQUENCE [LARGE SCALE GENOMIC DNA]</scope>
    <source>
        <strain evidence="4 5">DSM 105465</strain>
    </source>
</reference>
<feature type="compositionally biased region" description="Low complexity" evidence="1">
    <location>
        <begin position="242"/>
        <end position="257"/>
    </location>
</feature>
<evidence type="ECO:0000313" key="4">
    <source>
        <dbReference type="EMBL" id="TFY65768.1"/>
    </source>
</evidence>
<sequence>MTYALPAMALSYDDHCRLFSILPPNSNKIIAAGPARIYHATFGAADSDWSFSGLRGILVFGCDARVPVHRTNAAPYGATYWFRLVDMRRGKVVWVHQVQDVIEYEAEKPFFHVFCGKSRKFGFRFEEDDDAVIFLQEVTQRIVDIPVQRSPSKKSGPKPQRVKSQRKTIDRSMISSPVPESFRHVAHMGVDEKGSVDASWNVAPEWTKLLQKLEGYGIDAEMVEENLEFVKGFLAGAEAVRSSVSSSDSESQSSLDSPKPARTKRHQPIHRKPVPEYALY</sequence>
<protein>
    <recommendedName>
        <fullName evidence="6">WH1 domain-containing protein</fullName>
    </recommendedName>
</protein>
<dbReference type="InterPro" id="IPR033927">
    <property type="entry name" value="WASPfam_EVH1"/>
</dbReference>
<dbReference type="AlphaFoldDB" id="A0A4Y9YVL8"/>
<dbReference type="InterPro" id="IPR000095">
    <property type="entry name" value="CRIB_dom"/>
</dbReference>
<dbReference type="EMBL" id="SEOQ01000310">
    <property type="protein sequence ID" value="TFY65768.1"/>
    <property type="molecule type" value="Genomic_DNA"/>
</dbReference>
<dbReference type="PROSITE" id="PS50229">
    <property type="entry name" value="WH1"/>
    <property type="match status" value="1"/>
</dbReference>
<dbReference type="SMART" id="SM00461">
    <property type="entry name" value="WH1"/>
    <property type="match status" value="1"/>
</dbReference>